<dbReference type="STRING" id="595434.RISK_002259"/>
<dbReference type="PATRIC" id="fig|595434.4.peg.2159"/>
<proteinExistence type="predicted"/>
<evidence type="ECO:0000313" key="2">
    <source>
        <dbReference type="EMBL" id="KLU05627.1"/>
    </source>
</evidence>
<dbReference type="EMBL" id="LECT01000017">
    <property type="protein sequence ID" value="KLU05627.1"/>
    <property type="molecule type" value="Genomic_DNA"/>
</dbReference>
<dbReference type="AlphaFoldDB" id="A0A0J1BGF6"/>
<reference evidence="2" key="1">
    <citation type="submission" date="2015-05" db="EMBL/GenBank/DDBJ databases">
        <title>Permanent draft genome of Rhodopirellula islandicus K833.</title>
        <authorList>
            <person name="Kizina J."/>
            <person name="Richter M."/>
            <person name="Glockner F.O."/>
            <person name="Harder J."/>
        </authorList>
    </citation>
    <scope>NUCLEOTIDE SEQUENCE [LARGE SCALE GENOMIC DNA]</scope>
    <source>
        <strain evidence="2">K833</strain>
    </source>
</reference>
<keyword evidence="3" id="KW-1185">Reference proteome</keyword>
<name>A0A0J1BGF6_RHOIS</name>
<protein>
    <submittedName>
        <fullName evidence="2">Uncharacterized protein</fullName>
    </submittedName>
</protein>
<sequence>MLGRLTSVSPCRVGVDTQQMSPHRHRALGISGTFMLTGIEPSLSQTGE</sequence>
<dbReference type="Proteomes" id="UP000036367">
    <property type="component" value="Unassembled WGS sequence"/>
</dbReference>
<feature type="region of interest" description="Disordered" evidence="1">
    <location>
        <begin position="1"/>
        <end position="22"/>
    </location>
</feature>
<accession>A0A0J1BGF6</accession>
<comment type="caution">
    <text evidence="2">The sequence shown here is derived from an EMBL/GenBank/DDBJ whole genome shotgun (WGS) entry which is preliminary data.</text>
</comment>
<evidence type="ECO:0000256" key="1">
    <source>
        <dbReference type="SAM" id="MobiDB-lite"/>
    </source>
</evidence>
<gene>
    <name evidence="2" type="ORF">RISK_002259</name>
</gene>
<organism evidence="2 3">
    <name type="scientific">Rhodopirellula islandica</name>
    <dbReference type="NCBI Taxonomy" id="595434"/>
    <lineage>
        <taxon>Bacteria</taxon>
        <taxon>Pseudomonadati</taxon>
        <taxon>Planctomycetota</taxon>
        <taxon>Planctomycetia</taxon>
        <taxon>Pirellulales</taxon>
        <taxon>Pirellulaceae</taxon>
        <taxon>Rhodopirellula</taxon>
    </lineage>
</organism>
<evidence type="ECO:0000313" key="3">
    <source>
        <dbReference type="Proteomes" id="UP000036367"/>
    </source>
</evidence>